<sequence length="1136" mass="124519">MRRMSASVRVSPHTTQASVRTSRDPSRSTAESSFKREGGKQSPFLSRGDDPFRTCFRCTCCSRRQRRRRMKQGGMKVSESLYLEMERDYRRFDSEKEMRRIAQLPLSVHTLSLSFADKGVEKRYRSHLFHSVRYQMMFSGLFMFVMTLGLAVMDFTLVEYPHASVIAGVLDLVAAVIVVGAFTIIPSFDASRRYYQAIAFVGSLIIGFSQVANMQVITYYGVRYQSNTSDGETLRALVNATSADHFSQHPIQDCFGMNATVGVIIWLGLVFNLSRLRFPYLISASLLVVATFVAAGWVQVGQMVVDDEKYSFLPINSSMYIAICLVFFITSSVMMERTGRKEFFFSIQREVLRELQAIDRQVAEESKRKSDWFANVAHEIRTPIHGIIGLTSVMRETHLDNDQVEALDGVDTCCYTLNTLINDIMDMAKLEAKALKLHPSPICVRTVVEDICYTLAPKAQQKGIGMDCWVDVAVPDTLMADRGRISQILNNLLSNAIKFSSSGVIRVQVEVEQRIPALSPPSSSHPAPPSSITATTTATAATTTTTACTTAAVNGRGGSAMMATASTSAAYEQASTRKEGGCDDSEGEQCDGGEGGRQNNEKNMIKGGGGGGGGGGVHLHFHVADQGIGIDKEGLNKLFGRFNSLSPSINESTMGTGIGLFLTKAIVEKMGGKVNVESEKGKGSVFSFSAVFPNVTESEKEGEVSSVQRTSNIEMKGGVRAVVGVENDIQRNTLCYYLQGLNVEVVDEKEELDEAVLGKIDRDEVEGVRWLAIFDRLSPGIALPSHVFCARYLSYSARGGGEGDSEWKGRDRDGEREGEGKGEEGRGGKQSGRSGSGESSVVERWRAKEEPTHPVHFTLPTPLRLRKVIAMVEEVVNGVKQVEEKGEESEKGEEQKRGKTERKKKGGEKAEVRRSADVKAAHRVSERVVDVHFFIVEDNPLNISILKRQVKTAVKKLKLGKASIAPPTFSTFSNGRDAVECICKDVQMRKESEVELGLSVICTDLNIEGDMSGIGVAVELRKKGVILPIICMTGHTKEEKEDECMAAGMNGFLSKPFSGSELEEVLASTLHIKRVQPPSFASCSLSSLAAINPATSSHHSPSIQQHNGSIRQNKSPGEEVMVEDLLDELRSSKTNM</sequence>
<feature type="region of interest" description="Disordered" evidence="7">
    <location>
        <begin position="1094"/>
        <end position="1119"/>
    </location>
</feature>
<comment type="catalytic activity">
    <reaction evidence="1">
        <text>ATP + protein L-histidine = ADP + protein N-phospho-L-histidine.</text>
        <dbReference type="EC" id="2.7.13.3"/>
    </reaction>
</comment>
<feature type="transmembrane region" description="Helical" evidence="8">
    <location>
        <begin position="280"/>
        <end position="298"/>
    </location>
</feature>
<feature type="region of interest" description="Disordered" evidence="7">
    <location>
        <begin position="517"/>
        <end position="540"/>
    </location>
</feature>
<feature type="transmembrane region" description="Helical" evidence="8">
    <location>
        <begin position="132"/>
        <end position="153"/>
    </location>
</feature>
<dbReference type="InterPro" id="IPR005467">
    <property type="entry name" value="His_kinase_dom"/>
</dbReference>
<evidence type="ECO:0000259" key="9">
    <source>
        <dbReference type="PROSITE" id="PS50109"/>
    </source>
</evidence>
<feature type="region of interest" description="Disordered" evidence="7">
    <location>
        <begin position="798"/>
        <end position="857"/>
    </location>
</feature>
<organism evidence="11">
    <name type="scientific">Palpitomonas bilix</name>
    <dbReference type="NCBI Taxonomy" id="652834"/>
    <lineage>
        <taxon>Eukaryota</taxon>
        <taxon>Eukaryota incertae sedis</taxon>
    </lineage>
</organism>
<feature type="compositionally biased region" description="Basic and acidic residues" evidence="7">
    <location>
        <begin position="805"/>
        <end position="827"/>
    </location>
</feature>
<keyword evidence="5" id="KW-0418">Kinase</keyword>
<feature type="compositionally biased region" description="Basic and acidic residues" evidence="7">
    <location>
        <begin position="881"/>
        <end position="898"/>
    </location>
</feature>
<dbReference type="SMART" id="SM00387">
    <property type="entry name" value="HATPase_c"/>
    <property type="match status" value="1"/>
</dbReference>
<dbReference type="InterPro" id="IPR036097">
    <property type="entry name" value="HisK_dim/P_sf"/>
</dbReference>
<feature type="transmembrane region" description="Helical" evidence="8">
    <location>
        <begin position="197"/>
        <end position="222"/>
    </location>
</feature>
<keyword evidence="4" id="KW-0808">Transferase</keyword>
<dbReference type="SUPFAM" id="SSF55874">
    <property type="entry name" value="ATPase domain of HSP90 chaperone/DNA topoisomerase II/histidine kinase"/>
    <property type="match status" value="2"/>
</dbReference>
<feature type="compositionally biased region" description="Basic and acidic residues" evidence="7">
    <location>
        <begin position="907"/>
        <end position="917"/>
    </location>
</feature>
<feature type="transmembrane region" description="Helical" evidence="8">
    <location>
        <begin position="318"/>
        <end position="335"/>
    </location>
</feature>
<dbReference type="Gene3D" id="1.10.287.130">
    <property type="match status" value="1"/>
</dbReference>
<name>A0A7S3DC97_9EUKA</name>
<dbReference type="SMART" id="SM00388">
    <property type="entry name" value="HisKA"/>
    <property type="match status" value="1"/>
</dbReference>
<dbReference type="SUPFAM" id="SSF47384">
    <property type="entry name" value="Homodimeric domain of signal transducing histidine kinase"/>
    <property type="match status" value="1"/>
</dbReference>
<dbReference type="InterPro" id="IPR004358">
    <property type="entry name" value="Sig_transdc_His_kin-like_C"/>
</dbReference>
<reference evidence="11" key="1">
    <citation type="submission" date="2021-01" db="EMBL/GenBank/DDBJ databases">
        <authorList>
            <person name="Corre E."/>
            <person name="Pelletier E."/>
            <person name="Niang G."/>
            <person name="Scheremetjew M."/>
            <person name="Finn R."/>
            <person name="Kale V."/>
            <person name="Holt S."/>
            <person name="Cochrane G."/>
            <person name="Meng A."/>
            <person name="Brown T."/>
            <person name="Cohen L."/>
        </authorList>
    </citation>
    <scope>NUCLEOTIDE SEQUENCE</scope>
    <source>
        <strain evidence="11">NIES-2562</strain>
    </source>
</reference>
<dbReference type="Pfam" id="PF00512">
    <property type="entry name" value="HisKA"/>
    <property type="match status" value="1"/>
</dbReference>
<feature type="compositionally biased region" description="Polar residues" evidence="7">
    <location>
        <begin position="1094"/>
        <end position="1115"/>
    </location>
</feature>
<feature type="compositionally biased region" description="Basic and acidic residues" evidence="7">
    <location>
        <begin position="841"/>
        <end position="853"/>
    </location>
</feature>
<evidence type="ECO:0000256" key="5">
    <source>
        <dbReference type="ARBA" id="ARBA00022777"/>
    </source>
</evidence>
<evidence type="ECO:0000256" key="4">
    <source>
        <dbReference type="ARBA" id="ARBA00022679"/>
    </source>
</evidence>
<dbReference type="PANTHER" id="PTHR43047">
    <property type="entry name" value="TWO-COMPONENT HISTIDINE PROTEIN KINASE"/>
    <property type="match status" value="1"/>
</dbReference>
<dbReference type="InterPro" id="IPR003661">
    <property type="entry name" value="HisK_dim/P_dom"/>
</dbReference>
<evidence type="ECO:0000256" key="3">
    <source>
        <dbReference type="ARBA" id="ARBA00022553"/>
    </source>
</evidence>
<dbReference type="PRINTS" id="PR00344">
    <property type="entry name" value="BCTRLSENSOR"/>
</dbReference>
<dbReference type="InterPro" id="IPR001789">
    <property type="entry name" value="Sig_transdc_resp-reg_receiver"/>
</dbReference>
<feature type="region of interest" description="Disordered" evidence="7">
    <location>
        <begin position="1"/>
        <end position="46"/>
    </location>
</feature>
<dbReference type="AlphaFoldDB" id="A0A7S3DC97"/>
<feature type="compositionally biased region" description="Low complexity" evidence="7">
    <location>
        <begin position="831"/>
        <end position="840"/>
    </location>
</feature>
<protein>
    <recommendedName>
        <fullName evidence="2">histidine kinase</fullName>
        <ecNumber evidence="2">2.7.13.3</ecNumber>
    </recommendedName>
</protein>
<proteinExistence type="predicted"/>
<feature type="transmembrane region" description="Helical" evidence="8">
    <location>
        <begin position="165"/>
        <end position="185"/>
    </location>
</feature>
<feature type="modified residue" description="4-aspartylphosphate" evidence="6">
    <location>
        <position position="1004"/>
    </location>
</feature>
<gene>
    <name evidence="11" type="ORF">PBIL07802_LOCUS15162</name>
</gene>
<evidence type="ECO:0000256" key="2">
    <source>
        <dbReference type="ARBA" id="ARBA00012438"/>
    </source>
</evidence>
<dbReference type="InterPro" id="IPR003594">
    <property type="entry name" value="HATPase_dom"/>
</dbReference>
<keyword evidence="8" id="KW-1133">Transmembrane helix</keyword>
<dbReference type="Gene3D" id="3.30.565.10">
    <property type="entry name" value="Histidine kinase-like ATPase, C-terminal domain"/>
    <property type="match status" value="1"/>
</dbReference>
<dbReference type="Pfam" id="PF02518">
    <property type="entry name" value="HATPase_c"/>
    <property type="match status" value="1"/>
</dbReference>
<feature type="region of interest" description="Disordered" evidence="7">
    <location>
        <begin position="881"/>
        <end position="917"/>
    </location>
</feature>
<dbReference type="InterPro" id="IPR036890">
    <property type="entry name" value="HATPase_C_sf"/>
</dbReference>
<dbReference type="Gene3D" id="3.40.50.2300">
    <property type="match status" value="1"/>
</dbReference>
<evidence type="ECO:0000259" key="10">
    <source>
        <dbReference type="PROSITE" id="PS50110"/>
    </source>
</evidence>
<evidence type="ECO:0000256" key="6">
    <source>
        <dbReference type="PROSITE-ProRule" id="PRU00169"/>
    </source>
</evidence>
<dbReference type="EMBL" id="HBIB01023134">
    <property type="protein sequence ID" value="CAE0252932.1"/>
    <property type="molecule type" value="Transcribed_RNA"/>
</dbReference>
<feature type="region of interest" description="Disordered" evidence="7">
    <location>
        <begin position="571"/>
        <end position="611"/>
    </location>
</feature>
<dbReference type="PROSITE" id="PS50110">
    <property type="entry name" value="RESPONSE_REGULATORY"/>
    <property type="match status" value="1"/>
</dbReference>
<evidence type="ECO:0000256" key="7">
    <source>
        <dbReference type="SAM" id="MobiDB-lite"/>
    </source>
</evidence>
<accession>A0A7S3DC97</accession>
<dbReference type="SMART" id="SM00448">
    <property type="entry name" value="REC"/>
    <property type="match status" value="1"/>
</dbReference>
<keyword evidence="8" id="KW-0472">Membrane</keyword>
<keyword evidence="3 6" id="KW-0597">Phosphoprotein</keyword>
<dbReference type="Pfam" id="PF00072">
    <property type="entry name" value="Response_reg"/>
    <property type="match status" value="1"/>
</dbReference>
<feature type="domain" description="Response regulatory" evidence="10">
    <location>
        <begin position="932"/>
        <end position="1070"/>
    </location>
</feature>
<dbReference type="SUPFAM" id="SSF52172">
    <property type="entry name" value="CheY-like"/>
    <property type="match status" value="1"/>
</dbReference>
<dbReference type="CDD" id="cd00082">
    <property type="entry name" value="HisKA"/>
    <property type="match status" value="1"/>
</dbReference>
<dbReference type="InterPro" id="IPR011006">
    <property type="entry name" value="CheY-like_superfamily"/>
</dbReference>
<evidence type="ECO:0000313" key="11">
    <source>
        <dbReference type="EMBL" id="CAE0252932.1"/>
    </source>
</evidence>
<dbReference type="PROSITE" id="PS50109">
    <property type="entry name" value="HIS_KIN"/>
    <property type="match status" value="1"/>
</dbReference>
<feature type="domain" description="Histidine kinase" evidence="9">
    <location>
        <begin position="375"/>
        <end position="694"/>
    </location>
</feature>
<dbReference type="CDD" id="cd17546">
    <property type="entry name" value="REC_hyHK_CKI1_RcsC-like"/>
    <property type="match status" value="1"/>
</dbReference>
<dbReference type="GO" id="GO:0000155">
    <property type="term" value="F:phosphorelay sensor kinase activity"/>
    <property type="evidence" value="ECO:0007669"/>
    <property type="project" value="InterPro"/>
</dbReference>
<evidence type="ECO:0000256" key="1">
    <source>
        <dbReference type="ARBA" id="ARBA00000085"/>
    </source>
</evidence>
<feature type="compositionally biased region" description="Acidic residues" evidence="7">
    <location>
        <begin position="582"/>
        <end position="591"/>
    </location>
</feature>
<keyword evidence="8" id="KW-0812">Transmembrane</keyword>
<evidence type="ECO:0000256" key="8">
    <source>
        <dbReference type="SAM" id="Phobius"/>
    </source>
</evidence>
<dbReference type="EC" id="2.7.13.3" evidence="2"/>